<dbReference type="InterPro" id="IPR008502">
    <property type="entry name" value="Prolamin-like"/>
</dbReference>
<gene>
    <name evidence="3" type="ORF">TAV2_LOCUS13502</name>
</gene>
<feature type="domain" description="Prolamin-like" evidence="2">
    <location>
        <begin position="11"/>
        <end position="54"/>
    </location>
</feature>
<dbReference type="Pfam" id="PF05617">
    <property type="entry name" value="Prolamin_like"/>
    <property type="match status" value="1"/>
</dbReference>
<keyword evidence="1" id="KW-0732">Signal</keyword>
<proteinExistence type="predicted"/>
<sequence length="61" mass="6978">MTAPVKLDLMASSRCIENLKGVVHGHFHWIKKECCVTVSTVSDLCWPVIFPSMPYIRFVKK</sequence>
<evidence type="ECO:0000313" key="4">
    <source>
        <dbReference type="Proteomes" id="UP000836841"/>
    </source>
</evidence>
<keyword evidence="4" id="KW-1185">Reference proteome</keyword>
<accession>A0AAU9SED3</accession>
<name>A0AAU9SED3_THLAR</name>
<protein>
    <recommendedName>
        <fullName evidence="2">Prolamin-like domain-containing protein</fullName>
    </recommendedName>
</protein>
<evidence type="ECO:0000313" key="3">
    <source>
        <dbReference type="EMBL" id="CAH2061540.1"/>
    </source>
</evidence>
<evidence type="ECO:0000256" key="1">
    <source>
        <dbReference type="ARBA" id="ARBA00022729"/>
    </source>
</evidence>
<evidence type="ECO:0000259" key="2">
    <source>
        <dbReference type="Pfam" id="PF05617"/>
    </source>
</evidence>
<feature type="non-terminal residue" evidence="3">
    <location>
        <position position="1"/>
    </location>
</feature>
<reference evidence="3 4" key="1">
    <citation type="submission" date="2022-03" db="EMBL/GenBank/DDBJ databases">
        <authorList>
            <person name="Nunn A."/>
            <person name="Chopra R."/>
            <person name="Nunn A."/>
            <person name="Contreras Garrido A."/>
        </authorList>
    </citation>
    <scope>NUCLEOTIDE SEQUENCE [LARGE SCALE GENOMIC DNA]</scope>
</reference>
<dbReference type="EMBL" id="OU466860">
    <property type="protein sequence ID" value="CAH2061540.1"/>
    <property type="molecule type" value="Genomic_DNA"/>
</dbReference>
<dbReference type="Proteomes" id="UP000836841">
    <property type="component" value="Chromosome 4"/>
</dbReference>
<organism evidence="3 4">
    <name type="scientific">Thlaspi arvense</name>
    <name type="common">Field penny-cress</name>
    <dbReference type="NCBI Taxonomy" id="13288"/>
    <lineage>
        <taxon>Eukaryota</taxon>
        <taxon>Viridiplantae</taxon>
        <taxon>Streptophyta</taxon>
        <taxon>Embryophyta</taxon>
        <taxon>Tracheophyta</taxon>
        <taxon>Spermatophyta</taxon>
        <taxon>Magnoliopsida</taxon>
        <taxon>eudicotyledons</taxon>
        <taxon>Gunneridae</taxon>
        <taxon>Pentapetalae</taxon>
        <taxon>rosids</taxon>
        <taxon>malvids</taxon>
        <taxon>Brassicales</taxon>
        <taxon>Brassicaceae</taxon>
        <taxon>Thlaspideae</taxon>
        <taxon>Thlaspi</taxon>
    </lineage>
</organism>
<dbReference type="AlphaFoldDB" id="A0AAU9SED3"/>